<name>A0A6A6J403_9PLEO</name>
<evidence type="ECO:0000313" key="2">
    <source>
        <dbReference type="Proteomes" id="UP000800094"/>
    </source>
</evidence>
<organism evidence="1 2">
    <name type="scientific">Trematosphaeria pertusa</name>
    <dbReference type="NCBI Taxonomy" id="390896"/>
    <lineage>
        <taxon>Eukaryota</taxon>
        <taxon>Fungi</taxon>
        <taxon>Dikarya</taxon>
        <taxon>Ascomycota</taxon>
        <taxon>Pezizomycotina</taxon>
        <taxon>Dothideomycetes</taxon>
        <taxon>Pleosporomycetidae</taxon>
        <taxon>Pleosporales</taxon>
        <taxon>Massarineae</taxon>
        <taxon>Trematosphaeriaceae</taxon>
        <taxon>Trematosphaeria</taxon>
    </lineage>
</organism>
<sequence>MRVCPSTEEHRTPPLELVSGLAKQAIPTDVCSPALCLPRTTCPLTTLEEKNTLADRDTASNLCGRISQQSTGEHAAVRDLGALEGSRMYGMSSQGLGLTVNLPLKSGCVSRDLRCTYRHPGSCAHCGDDRTEAAVASGATEYNRSRQYRTAVAMTEMRLWKGPGLYAAQERE</sequence>
<dbReference type="Proteomes" id="UP000800094">
    <property type="component" value="Unassembled WGS sequence"/>
</dbReference>
<proteinExistence type="predicted"/>
<gene>
    <name evidence="1" type="ORF">BU26DRAFT_40847</name>
</gene>
<keyword evidence="2" id="KW-1185">Reference proteome</keyword>
<evidence type="ECO:0000313" key="1">
    <source>
        <dbReference type="EMBL" id="KAF2257298.1"/>
    </source>
</evidence>
<reference evidence="1" key="1">
    <citation type="journal article" date="2020" name="Stud. Mycol.">
        <title>101 Dothideomycetes genomes: a test case for predicting lifestyles and emergence of pathogens.</title>
        <authorList>
            <person name="Haridas S."/>
            <person name="Albert R."/>
            <person name="Binder M."/>
            <person name="Bloem J."/>
            <person name="Labutti K."/>
            <person name="Salamov A."/>
            <person name="Andreopoulos B."/>
            <person name="Baker S."/>
            <person name="Barry K."/>
            <person name="Bills G."/>
            <person name="Bluhm B."/>
            <person name="Cannon C."/>
            <person name="Castanera R."/>
            <person name="Culley D."/>
            <person name="Daum C."/>
            <person name="Ezra D."/>
            <person name="Gonzalez J."/>
            <person name="Henrissat B."/>
            <person name="Kuo A."/>
            <person name="Liang C."/>
            <person name="Lipzen A."/>
            <person name="Lutzoni F."/>
            <person name="Magnuson J."/>
            <person name="Mondo S."/>
            <person name="Nolan M."/>
            <person name="Ohm R."/>
            <person name="Pangilinan J."/>
            <person name="Park H.-J."/>
            <person name="Ramirez L."/>
            <person name="Alfaro M."/>
            <person name="Sun H."/>
            <person name="Tritt A."/>
            <person name="Yoshinaga Y."/>
            <person name="Zwiers L.-H."/>
            <person name="Turgeon B."/>
            <person name="Goodwin S."/>
            <person name="Spatafora J."/>
            <person name="Crous P."/>
            <person name="Grigoriev I."/>
        </authorList>
    </citation>
    <scope>NUCLEOTIDE SEQUENCE</scope>
    <source>
        <strain evidence="1">CBS 122368</strain>
    </source>
</reference>
<dbReference type="AlphaFoldDB" id="A0A6A6J403"/>
<accession>A0A6A6J403</accession>
<protein>
    <submittedName>
        <fullName evidence="1">Uncharacterized protein</fullName>
    </submittedName>
</protein>
<dbReference type="EMBL" id="ML987189">
    <property type="protein sequence ID" value="KAF2257298.1"/>
    <property type="molecule type" value="Genomic_DNA"/>
</dbReference>
<dbReference type="GeneID" id="54576226"/>
<dbReference type="RefSeq" id="XP_033692302.1">
    <property type="nucleotide sequence ID" value="XM_033822896.1"/>
</dbReference>